<sequence length="430" mass="48260">MERRPRGKRPPEATSAKSLDVVFVHPDLGIGGAERLIVDAAVALQSKGHNVRIVTSHHDPKHCFVETRDGTLDVTVVGDWLPRNIFGKFYALFAYLRMILCAIWLVCFSDFPTDVIICDQVSACIPVLKMCGSNVIFYCHFPDQLLTKRESFLKKIYRAPIDKLEEYTTGMADSILVNSRFTDGIFEKTFQSLKGATRHVLYPSLHCSSFDQFVPSQERHSAIPKSAKHVFLSINRYERKKQVELAVAAFAALQHLVPCDISLHHPDQPATLHLVIAGGYDDRVPENIEYYEALVNLVDSFGLNGHVTFLKSIDNSTKLQLINDCTALLYTPSEEHFGIVPLEAMYLKRPVIAVASGGPLETVVDGETGFLCEPDEMHFAEAMKKFVADRELPRRMGDNGREHVVRNFSFEAFSDQLEKAVVKVVTGVQY</sequence>
<evidence type="ECO:0000256" key="8">
    <source>
        <dbReference type="ARBA" id="ARBA00045103"/>
    </source>
</evidence>
<evidence type="ECO:0000256" key="2">
    <source>
        <dbReference type="ARBA" id="ARBA00022676"/>
    </source>
</evidence>
<dbReference type="AlphaFoldDB" id="A0A1D1VS72"/>
<keyword evidence="3 10" id="KW-0808">Transferase</keyword>
<evidence type="ECO:0000256" key="7">
    <source>
        <dbReference type="ARBA" id="ARBA00023136"/>
    </source>
</evidence>
<dbReference type="InterPro" id="IPR027054">
    <property type="entry name" value="ALG2"/>
</dbReference>
<comment type="pathway">
    <text evidence="1 10">Protein modification; protein glycosylation.</text>
</comment>
<evidence type="ECO:0000313" key="14">
    <source>
        <dbReference type="Proteomes" id="UP000186922"/>
    </source>
</evidence>
<keyword evidence="5" id="KW-0256">Endoplasmic reticulum</keyword>
<dbReference type="PANTHER" id="PTHR45918">
    <property type="entry name" value="ALPHA-1,3/1,6-MANNOSYLTRANSFERASE ALG2"/>
    <property type="match status" value="1"/>
</dbReference>
<evidence type="ECO:0000256" key="5">
    <source>
        <dbReference type="ARBA" id="ARBA00022824"/>
    </source>
</evidence>
<proteinExistence type="inferred from homology"/>
<keyword evidence="2 10" id="KW-0328">Glycosyltransferase</keyword>
<dbReference type="UniPathway" id="UPA00378"/>
<dbReference type="GO" id="GO:0004378">
    <property type="term" value="F:GDP-Man:Man(1)GlcNAc(2)-PP-Dol alpha-1,3-mannosyltransferase activity"/>
    <property type="evidence" value="ECO:0007669"/>
    <property type="project" value="UniProtKB-UniRule"/>
</dbReference>
<dbReference type="GO" id="GO:0102704">
    <property type="term" value="F:GDP-Man:Man(2)GlcNAc(2)-PP-Dol alpha-1,6-mannosyltransferase activity"/>
    <property type="evidence" value="ECO:0007669"/>
    <property type="project" value="UniProtKB-UniRule"/>
</dbReference>
<dbReference type="Pfam" id="PF00534">
    <property type="entry name" value="Glycos_transf_1"/>
    <property type="match status" value="1"/>
</dbReference>
<evidence type="ECO:0000256" key="3">
    <source>
        <dbReference type="ARBA" id="ARBA00022679"/>
    </source>
</evidence>
<evidence type="ECO:0000313" key="13">
    <source>
        <dbReference type="EMBL" id="GAV04407.1"/>
    </source>
</evidence>
<evidence type="ECO:0000256" key="1">
    <source>
        <dbReference type="ARBA" id="ARBA00004922"/>
    </source>
</evidence>
<dbReference type="Pfam" id="PF13439">
    <property type="entry name" value="Glyco_transf_4"/>
    <property type="match status" value="1"/>
</dbReference>
<accession>A0A1D1VS72</accession>
<dbReference type="EC" id="2.4.1.257" evidence="10"/>
<evidence type="ECO:0000256" key="6">
    <source>
        <dbReference type="ARBA" id="ARBA00022989"/>
    </source>
</evidence>
<dbReference type="FunFam" id="3.40.50.2000:FF:000085">
    <property type="entry name" value="alpha-1,3/1,6-mannosyltransferase ALG2"/>
    <property type="match status" value="1"/>
</dbReference>
<organism evidence="13 14">
    <name type="scientific">Ramazzottius varieornatus</name>
    <name type="common">Water bear</name>
    <name type="synonym">Tardigrade</name>
    <dbReference type="NCBI Taxonomy" id="947166"/>
    <lineage>
        <taxon>Eukaryota</taxon>
        <taxon>Metazoa</taxon>
        <taxon>Ecdysozoa</taxon>
        <taxon>Tardigrada</taxon>
        <taxon>Eutardigrada</taxon>
        <taxon>Parachela</taxon>
        <taxon>Hypsibioidea</taxon>
        <taxon>Ramazzottiidae</taxon>
        <taxon>Ramazzottius</taxon>
    </lineage>
</organism>
<dbReference type="Proteomes" id="UP000186922">
    <property type="component" value="Unassembled WGS sequence"/>
</dbReference>
<keyword evidence="7 10" id="KW-0472">Membrane</keyword>
<evidence type="ECO:0000256" key="10">
    <source>
        <dbReference type="RuleBase" id="RU367136"/>
    </source>
</evidence>
<dbReference type="InterPro" id="IPR028098">
    <property type="entry name" value="Glyco_trans_4-like_N"/>
</dbReference>
<gene>
    <name evidence="13" type="primary">RvY_14689-1</name>
    <name evidence="13" type="synonym">RvY_14689.1</name>
    <name evidence="13" type="ORF">RvY_14689</name>
</gene>
<evidence type="ECO:0000259" key="11">
    <source>
        <dbReference type="Pfam" id="PF00534"/>
    </source>
</evidence>
<comment type="similarity">
    <text evidence="10">Belongs to the glycosyltransferase group 1 family.</text>
</comment>
<dbReference type="SUPFAM" id="SSF53756">
    <property type="entry name" value="UDP-Glycosyltransferase/glycogen phosphorylase"/>
    <property type="match status" value="1"/>
</dbReference>
<comment type="catalytic activity">
    <reaction evidence="8 10">
        <text>a beta-D-Man-(1-&gt;4)-beta-D-GlcNAc-(1-&gt;4)-alpha-D-GlcNAc-diphospho-di-trans,poly-cis-dolichol + GDP-alpha-D-mannose = an alpha-D-Man-(1-&gt;3)-beta-D-Man-(1-&gt;4)-beta-D-GlcNAc-(1-&gt;4)-alpha-D-GlcNAc-diphospho-di-trans,poly-cis-dolichol + GDP + H(+)</text>
        <dbReference type="Rhea" id="RHEA:29515"/>
        <dbReference type="Rhea" id="RHEA-COMP:19511"/>
        <dbReference type="Rhea" id="RHEA-COMP:19513"/>
        <dbReference type="ChEBI" id="CHEBI:15378"/>
        <dbReference type="ChEBI" id="CHEBI:57527"/>
        <dbReference type="ChEBI" id="CHEBI:58189"/>
        <dbReference type="ChEBI" id="CHEBI:58472"/>
        <dbReference type="ChEBI" id="CHEBI:132510"/>
        <dbReference type="EC" id="2.4.1.132"/>
    </reaction>
    <physiologicalReaction direction="left-to-right" evidence="8 10">
        <dbReference type="Rhea" id="RHEA:29516"/>
    </physiologicalReaction>
</comment>
<dbReference type="CDD" id="cd03805">
    <property type="entry name" value="GT4_ALG2-like"/>
    <property type="match status" value="1"/>
</dbReference>
<dbReference type="EMBL" id="BDGG01000010">
    <property type="protein sequence ID" value="GAV04407.1"/>
    <property type="molecule type" value="Genomic_DNA"/>
</dbReference>
<evidence type="ECO:0000256" key="4">
    <source>
        <dbReference type="ARBA" id="ARBA00022692"/>
    </source>
</evidence>
<dbReference type="STRING" id="947166.A0A1D1VS72"/>
<dbReference type="GO" id="GO:0005789">
    <property type="term" value="C:endoplasmic reticulum membrane"/>
    <property type="evidence" value="ECO:0007669"/>
    <property type="project" value="UniProtKB-SubCell"/>
</dbReference>
<comment type="subcellular location">
    <subcellularLocation>
        <location evidence="10">Endoplasmic reticulum membrane</location>
        <topology evidence="10">Single-pass membrane protein</topology>
    </subcellularLocation>
</comment>
<protein>
    <recommendedName>
        <fullName evidence="10">Alpha-1,3/1,6-mannosyltransferase ALG2</fullName>
        <ecNumber evidence="10">2.4.1.132</ecNumber>
        <ecNumber evidence="10">2.4.1.257</ecNumber>
    </recommendedName>
    <alternativeName>
        <fullName evidence="10">GDP-Man:Man(1)GlcNAc(2)-PP-Dol alpha-1,3-mannosyltransferase</fullName>
    </alternativeName>
</protein>
<evidence type="ECO:0000256" key="9">
    <source>
        <dbReference type="ARBA" id="ARBA00045104"/>
    </source>
</evidence>
<comment type="catalytic activity">
    <reaction evidence="9 10">
        <text>an alpha-D-Man-(1-&gt;3)-beta-D-Man-(1-&gt;4)-beta-D-GlcNAc-(1-&gt;4)-alpha-D-GlcNAc-diphospho-di-trans,poly-cis-dolichol + GDP-alpha-D-mannose = an alpha-D-Man-(1-&gt;3)-[alpha-D-Man-(1-&gt;6)]-beta-D-Man-(1-&gt;4)-beta-D-GlcNAc-(1-&gt;4)-alpha-D-GlcNAc-diphospho-di-trans,poly-cis-dolichol + GDP + H(+)</text>
        <dbReference type="Rhea" id="RHEA:29519"/>
        <dbReference type="Rhea" id="RHEA-COMP:19513"/>
        <dbReference type="Rhea" id="RHEA-COMP:19515"/>
        <dbReference type="ChEBI" id="CHEBI:15378"/>
        <dbReference type="ChEBI" id="CHEBI:57527"/>
        <dbReference type="ChEBI" id="CHEBI:58189"/>
        <dbReference type="ChEBI" id="CHEBI:132510"/>
        <dbReference type="ChEBI" id="CHEBI:132511"/>
        <dbReference type="EC" id="2.4.1.257"/>
    </reaction>
    <physiologicalReaction direction="left-to-right" evidence="9 10">
        <dbReference type="Rhea" id="RHEA:29520"/>
    </physiologicalReaction>
</comment>
<keyword evidence="4 10" id="KW-0812">Transmembrane</keyword>
<keyword evidence="6 10" id="KW-1133">Transmembrane helix</keyword>
<comment type="function">
    <text evidence="10">Mannosylates Man(2)GlcNAc(2)-dolichol diphosphate and Man(1)GlcNAc(2)-dolichol diphosphate to form Man(3)GlcNAc(2)-dolichol diphosphate.</text>
</comment>
<feature type="domain" description="Glycosyltransferase subfamily 4-like N-terminal" evidence="12">
    <location>
        <begin position="30"/>
        <end position="190"/>
    </location>
</feature>
<dbReference type="PANTHER" id="PTHR45918:SF1">
    <property type="entry name" value="ALPHA-1,3_1,6-MANNOSYLTRANSFERASE ALG2"/>
    <property type="match status" value="1"/>
</dbReference>
<dbReference type="InterPro" id="IPR001296">
    <property type="entry name" value="Glyco_trans_1"/>
</dbReference>
<feature type="domain" description="Glycosyl transferase family 1" evidence="11">
    <location>
        <begin position="225"/>
        <end position="402"/>
    </location>
</feature>
<comment type="caution">
    <text evidence="13">The sequence shown here is derived from an EMBL/GenBank/DDBJ whole genome shotgun (WGS) entry which is preliminary data.</text>
</comment>
<dbReference type="Gene3D" id="3.40.50.2000">
    <property type="entry name" value="Glycogen Phosphorylase B"/>
    <property type="match status" value="2"/>
</dbReference>
<name>A0A1D1VS72_RAMVA</name>
<keyword evidence="14" id="KW-1185">Reference proteome</keyword>
<dbReference type="EC" id="2.4.1.132" evidence="10"/>
<evidence type="ECO:0000259" key="12">
    <source>
        <dbReference type="Pfam" id="PF13439"/>
    </source>
</evidence>
<dbReference type="OrthoDB" id="448893at2759"/>
<feature type="transmembrane region" description="Helical" evidence="10">
    <location>
        <begin position="89"/>
        <end position="106"/>
    </location>
</feature>
<reference evidence="13 14" key="1">
    <citation type="journal article" date="2016" name="Nat. Commun.">
        <title>Extremotolerant tardigrade genome and improved radiotolerance of human cultured cells by tardigrade-unique protein.</title>
        <authorList>
            <person name="Hashimoto T."/>
            <person name="Horikawa D.D."/>
            <person name="Saito Y."/>
            <person name="Kuwahara H."/>
            <person name="Kozuka-Hata H."/>
            <person name="Shin-I T."/>
            <person name="Minakuchi Y."/>
            <person name="Ohishi K."/>
            <person name="Motoyama A."/>
            <person name="Aizu T."/>
            <person name="Enomoto A."/>
            <person name="Kondo K."/>
            <person name="Tanaka S."/>
            <person name="Hara Y."/>
            <person name="Koshikawa S."/>
            <person name="Sagara H."/>
            <person name="Miura T."/>
            <person name="Yokobori S."/>
            <person name="Miyagawa K."/>
            <person name="Suzuki Y."/>
            <person name="Kubo T."/>
            <person name="Oyama M."/>
            <person name="Kohara Y."/>
            <person name="Fujiyama A."/>
            <person name="Arakawa K."/>
            <person name="Katayama T."/>
            <person name="Toyoda A."/>
            <person name="Kunieda T."/>
        </authorList>
    </citation>
    <scope>NUCLEOTIDE SEQUENCE [LARGE SCALE GENOMIC DNA]</scope>
    <source>
        <strain evidence="13 14">YOKOZUNA-1</strain>
    </source>
</reference>